<dbReference type="PROSITE" id="PS01331">
    <property type="entry name" value="THYMIDYLATE_KINASE"/>
    <property type="match status" value="1"/>
</dbReference>
<gene>
    <name evidence="11" type="ORF">CHS0354_034966</name>
</gene>
<dbReference type="Proteomes" id="UP001195483">
    <property type="component" value="Unassembled WGS sequence"/>
</dbReference>
<dbReference type="GO" id="GO:0005739">
    <property type="term" value="C:mitochondrion"/>
    <property type="evidence" value="ECO:0007669"/>
    <property type="project" value="TreeGrafter"/>
</dbReference>
<evidence type="ECO:0000256" key="7">
    <source>
        <dbReference type="ARBA" id="ARBA00022741"/>
    </source>
</evidence>
<dbReference type="CDD" id="cd01672">
    <property type="entry name" value="TMPK"/>
    <property type="match status" value="1"/>
</dbReference>
<evidence type="ECO:0000256" key="5">
    <source>
        <dbReference type="ARBA" id="ARBA00022679"/>
    </source>
</evidence>
<keyword evidence="5" id="KW-0808">Transferase</keyword>
<dbReference type="GO" id="GO:0005524">
    <property type="term" value="F:ATP binding"/>
    <property type="evidence" value="ECO:0007669"/>
    <property type="project" value="UniProtKB-KW"/>
</dbReference>
<dbReference type="InterPro" id="IPR018095">
    <property type="entry name" value="Thymidylate_kin_CS"/>
</dbReference>
<protein>
    <recommendedName>
        <fullName evidence="4">Thymidylate kinase</fullName>
        <ecNumber evidence="3">2.7.4.9</ecNumber>
    </recommendedName>
</protein>
<evidence type="ECO:0000256" key="1">
    <source>
        <dbReference type="ARBA" id="ARBA00004992"/>
    </source>
</evidence>
<dbReference type="SUPFAM" id="SSF52540">
    <property type="entry name" value="P-loop containing nucleoside triphosphate hydrolases"/>
    <property type="match status" value="1"/>
</dbReference>
<evidence type="ECO:0000313" key="11">
    <source>
        <dbReference type="EMBL" id="KAK3589944.1"/>
    </source>
</evidence>
<evidence type="ECO:0000256" key="9">
    <source>
        <dbReference type="ARBA" id="ARBA00022840"/>
    </source>
</evidence>
<dbReference type="InterPro" id="IPR027417">
    <property type="entry name" value="P-loop_NTPase"/>
</dbReference>
<dbReference type="GO" id="GO:0004798">
    <property type="term" value="F:dTMP kinase activity"/>
    <property type="evidence" value="ECO:0007669"/>
    <property type="project" value="UniProtKB-EC"/>
</dbReference>
<dbReference type="GO" id="GO:0005829">
    <property type="term" value="C:cytosol"/>
    <property type="evidence" value="ECO:0007669"/>
    <property type="project" value="TreeGrafter"/>
</dbReference>
<comment type="caution">
    <text evidence="11">The sequence shown here is derived from an EMBL/GenBank/DDBJ whole genome shotgun (WGS) entry which is preliminary data.</text>
</comment>
<organism evidence="11 12">
    <name type="scientific">Potamilus streckersoni</name>
    <dbReference type="NCBI Taxonomy" id="2493646"/>
    <lineage>
        <taxon>Eukaryota</taxon>
        <taxon>Metazoa</taxon>
        <taxon>Spiralia</taxon>
        <taxon>Lophotrochozoa</taxon>
        <taxon>Mollusca</taxon>
        <taxon>Bivalvia</taxon>
        <taxon>Autobranchia</taxon>
        <taxon>Heteroconchia</taxon>
        <taxon>Palaeoheterodonta</taxon>
        <taxon>Unionida</taxon>
        <taxon>Unionoidea</taxon>
        <taxon>Unionidae</taxon>
        <taxon>Ambleminae</taxon>
        <taxon>Lampsilini</taxon>
        <taxon>Potamilus</taxon>
    </lineage>
</organism>
<keyword evidence="7" id="KW-0547">Nucleotide-binding</keyword>
<sequence>MGSITRGALIVFEGGDRCGKTTQCGLLLKALVEEGIKAQLMKFPDRTTKIGKIINDYLLGNEDVEDHVVHLLYSANRWEAVPRMKDLLSRGTTLIVDRYAYSGVAFTAAKQDFDLEWCKMPDVGLPRPDVVVQLKLSTEAAMMRGGFGQERYEKADFQAKVANNYEKLKDSTWEVIDADKSIEDLHTELLTLCKRVIKSTENKPLSALWKKGIIKL</sequence>
<evidence type="ECO:0000256" key="2">
    <source>
        <dbReference type="ARBA" id="ARBA00009776"/>
    </source>
</evidence>
<feature type="domain" description="Thymidylate kinase-like" evidence="10">
    <location>
        <begin position="12"/>
        <end position="188"/>
    </location>
</feature>
<evidence type="ECO:0000256" key="3">
    <source>
        <dbReference type="ARBA" id="ARBA00012980"/>
    </source>
</evidence>
<dbReference type="GO" id="GO:0005634">
    <property type="term" value="C:nucleus"/>
    <property type="evidence" value="ECO:0007669"/>
    <property type="project" value="TreeGrafter"/>
</dbReference>
<dbReference type="Pfam" id="PF02223">
    <property type="entry name" value="Thymidylate_kin"/>
    <property type="match status" value="1"/>
</dbReference>
<keyword evidence="8" id="KW-0418">Kinase</keyword>
<keyword evidence="6" id="KW-0545">Nucleotide biosynthesis</keyword>
<comment type="pathway">
    <text evidence="1">Pyrimidine metabolism; dTTP biosynthesis.</text>
</comment>
<dbReference type="HAMAP" id="MF_00165">
    <property type="entry name" value="Thymidylate_kinase"/>
    <property type="match status" value="1"/>
</dbReference>
<evidence type="ECO:0000256" key="6">
    <source>
        <dbReference type="ARBA" id="ARBA00022727"/>
    </source>
</evidence>
<dbReference type="InterPro" id="IPR039430">
    <property type="entry name" value="Thymidylate_kin-like_dom"/>
</dbReference>
<reference evidence="11" key="1">
    <citation type="journal article" date="2021" name="Genome Biol. Evol.">
        <title>A High-Quality Reference Genome for a Parasitic Bivalve with Doubly Uniparental Inheritance (Bivalvia: Unionida).</title>
        <authorList>
            <person name="Smith C.H."/>
        </authorList>
    </citation>
    <scope>NUCLEOTIDE SEQUENCE</scope>
    <source>
        <strain evidence="11">CHS0354</strain>
    </source>
</reference>
<keyword evidence="9" id="KW-0067">ATP-binding</keyword>
<dbReference type="InterPro" id="IPR018094">
    <property type="entry name" value="Thymidylate_kinase"/>
</dbReference>
<reference evidence="11" key="2">
    <citation type="journal article" date="2021" name="Genome Biol. Evol.">
        <title>Developing a high-quality reference genome for a parasitic bivalve with doubly uniparental inheritance (Bivalvia: Unionida).</title>
        <authorList>
            <person name="Smith C.H."/>
        </authorList>
    </citation>
    <scope>NUCLEOTIDE SEQUENCE</scope>
    <source>
        <strain evidence="11">CHS0354</strain>
        <tissue evidence="11">Mantle</tissue>
    </source>
</reference>
<comment type="similarity">
    <text evidence="2">Belongs to the thymidylate kinase family.</text>
</comment>
<dbReference type="FunFam" id="3.40.50.300:FF:000679">
    <property type="entry name" value="Thymidylate kinase"/>
    <property type="match status" value="1"/>
</dbReference>
<evidence type="ECO:0000259" key="10">
    <source>
        <dbReference type="Pfam" id="PF02223"/>
    </source>
</evidence>
<dbReference type="AlphaFoldDB" id="A0AAE0SDJ6"/>
<evidence type="ECO:0000313" key="12">
    <source>
        <dbReference type="Proteomes" id="UP001195483"/>
    </source>
</evidence>
<dbReference type="NCBIfam" id="TIGR00041">
    <property type="entry name" value="DTMP_kinase"/>
    <property type="match status" value="1"/>
</dbReference>
<dbReference type="EMBL" id="JAEAOA010002053">
    <property type="protein sequence ID" value="KAK3589944.1"/>
    <property type="molecule type" value="Genomic_DNA"/>
</dbReference>
<reference evidence="11" key="3">
    <citation type="submission" date="2023-05" db="EMBL/GenBank/DDBJ databases">
        <authorList>
            <person name="Smith C.H."/>
        </authorList>
    </citation>
    <scope>NUCLEOTIDE SEQUENCE</scope>
    <source>
        <strain evidence="11">CHS0354</strain>
        <tissue evidence="11">Mantle</tissue>
    </source>
</reference>
<dbReference type="GO" id="GO:0006235">
    <property type="term" value="P:dTTP biosynthetic process"/>
    <property type="evidence" value="ECO:0007669"/>
    <property type="project" value="TreeGrafter"/>
</dbReference>
<dbReference type="EC" id="2.7.4.9" evidence="3"/>
<name>A0AAE0SDJ6_9BIVA</name>
<dbReference type="PANTHER" id="PTHR10344:SF1">
    <property type="entry name" value="THYMIDYLATE KINASE"/>
    <property type="match status" value="1"/>
</dbReference>
<dbReference type="PANTHER" id="PTHR10344">
    <property type="entry name" value="THYMIDYLATE KINASE"/>
    <property type="match status" value="1"/>
</dbReference>
<accession>A0AAE0SDJ6</accession>
<dbReference type="GO" id="GO:0006227">
    <property type="term" value="P:dUDP biosynthetic process"/>
    <property type="evidence" value="ECO:0007669"/>
    <property type="project" value="TreeGrafter"/>
</dbReference>
<dbReference type="GO" id="GO:0004550">
    <property type="term" value="F:nucleoside diphosphate kinase activity"/>
    <property type="evidence" value="ECO:0007669"/>
    <property type="project" value="TreeGrafter"/>
</dbReference>
<proteinExistence type="inferred from homology"/>
<dbReference type="Gene3D" id="3.40.50.300">
    <property type="entry name" value="P-loop containing nucleotide triphosphate hydrolases"/>
    <property type="match status" value="1"/>
</dbReference>
<keyword evidence="12" id="KW-1185">Reference proteome</keyword>
<dbReference type="GO" id="GO:0006233">
    <property type="term" value="P:dTDP biosynthetic process"/>
    <property type="evidence" value="ECO:0007669"/>
    <property type="project" value="InterPro"/>
</dbReference>
<evidence type="ECO:0000256" key="4">
    <source>
        <dbReference type="ARBA" id="ARBA00017144"/>
    </source>
</evidence>
<evidence type="ECO:0000256" key="8">
    <source>
        <dbReference type="ARBA" id="ARBA00022777"/>
    </source>
</evidence>